<evidence type="ECO:0000313" key="1">
    <source>
        <dbReference type="EMBL" id="SEQ61953.1"/>
    </source>
</evidence>
<proteinExistence type="predicted"/>
<sequence length="171" mass="19652">MFKRHACRPTSRLFLGTVTVRSRSDLTRFLEPDFPSEKSTIEEHLARCLRDVLVLTPIQQITDPGENDLIIDVCVKDFRWGTVLLPNMGAIDCLLLWPPKIALEATLYSVIPGAPRTVFFAEEIMTWRSYLRLRLSWKAVLNLKPAVGRQELEGLLYLACNRLLLQVRPYL</sequence>
<dbReference type="AlphaFoldDB" id="A0A9X8MD32"/>
<comment type="caution">
    <text evidence="1">The sequence shown here is derived from an EMBL/GenBank/DDBJ whole genome shotgun (WGS) entry which is preliminary data.</text>
</comment>
<accession>A0A9X8MD32</accession>
<dbReference type="EMBL" id="FOEV01000007">
    <property type="protein sequence ID" value="SEQ61953.1"/>
    <property type="molecule type" value="Genomic_DNA"/>
</dbReference>
<name>A0A9X8MD32_9PSED</name>
<evidence type="ECO:0000313" key="2">
    <source>
        <dbReference type="Proteomes" id="UP000183210"/>
    </source>
</evidence>
<reference evidence="1 2" key="1">
    <citation type="submission" date="2016-10" db="EMBL/GenBank/DDBJ databases">
        <authorList>
            <person name="Varghese N."/>
            <person name="Submissions S."/>
        </authorList>
    </citation>
    <scope>NUCLEOTIDE SEQUENCE [LARGE SCALE GENOMIC DNA]</scope>
    <source>
        <strain evidence="1 2">LMG 21974</strain>
    </source>
</reference>
<organism evidence="1 2">
    <name type="scientific">Pseudomonas lutea</name>
    <dbReference type="NCBI Taxonomy" id="243924"/>
    <lineage>
        <taxon>Bacteria</taxon>
        <taxon>Pseudomonadati</taxon>
        <taxon>Pseudomonadota</taxon>
        <taxon>Gammaproteobacteria</taxon>
        <taxon>Pseudomonadales</taxon>
        <taxon>Pseudomonadaceae</taxon>
        <taxon>Pseudomonas</taxon>
    </lineage>
</organism>
<gene>
    <name evidence="1" type="ORF">SAMN05216409_10750</name>
</gene>
<dbReference type="Proteomes" id="UP000183210">
    <property type="component" value="Unassembled WGS sequence"/>
</dbReference>
<protein>
    <submittedName>
        <fullName evidence="1">Uncharacterized protein</fullName>
    </submittedName>
</protein>